<dbReference type="Proteomes" id="UP000823388">
    <property type="component" value="Chromosome 3K"/>
</dbReference>
<evidence type="ECO:0000313" key="5">
    <source>
        <dbReference type="EMBL" id="KAG2629874.1"/>
    </source>
</evidence>
<evidence type="ECO:0000259" key="4">
    <source>
        <dbReference type="Pfam" id="PF02902"/>
    </source>
</evidence>
<sequence length="180" mass="20311">MHCNVGFLDPQVFSTTMVQFQTNDITQAVQKAMKHDFVVGAYNTGGHWVLVIIAMKWNVVWYLDSAKTFPLRKFKDIAYSGHMENKIKTKSKSRPKLTHKTDFPCAQQPSGSTSCGFYAALNMLDLLHDISIMKKASDYKATIQVDQGALRMIQGMLCEFILHEIINPKGNFYDVPADNA</sequence>
<dbReference type="Pfam" id="PF02902">
    <property type="entry name" value="Peptidase_C48"/>
    <property type="match status" value="1"/>
</dbReference>
<keyword evidence="2" id="KW-0645">Protease</keyword>
<comment type="caution">
    <text evidence="5">The sequence shown here is derived from an EMBL/GenBank/DDBJ whole genome shotgun (WGS) entry which is preliminary data.</text>
</comment>
<gene>
    <name evidence="5" type="ORF">PVAP13_3KG470203</name>
</gene>
<evidence type="ECO:0000256" key="2">
    <source>
        <dbReference type="ARBA" id="ARBA00022670"/>
    </source>
</evidence>
<evidence type="ECO:0000256" key="3">
    <source>
        <dbReference type="ARBA" id="ARBA00022801"/>
    </source>
</evidence>
<accession>A0A8T0V963</accession>
<protein>
    <recommendedName>
        <fullName evidence="4">Ubiquitin-like protease family profile domain-containing protein</fullName>
    </recommendedName>
</protein>
<dbReference type="SUPFAM" id="SSF54001">
    <property type="entry name" value="Cysteine proteinases"/>
    <property type="match status" value="1"/>
</dbReference>
<proteinExistence type="inferred from homology"/>
<dbReference type="PANTHER" id="PTHR33018">
    <property type="entry name" value="OS10G0338966 PROTEIN-RELATED"/>
    <property type="match status" value="1"/>
</dbReference>
<comment type="similarity">
    <text evidence="1">Belongs to the peptidase C48 family.</text>
</comment>
<dbReference type="GO" id="GO:0008234">
    <property type="term" value="F:cysteine-type peptidase activity"/>
    <property type="evidence" value="ECO:0007669"/>
    <property type="project" value="InterPro"/>
</dbReference>
<dbReference type="PANTHER" id="PTHR33018:SF34">
    <property type="entry name" value="OS02G0472350 PROTEIN"/>
    <property type="match status" value="1"/>
</dbReference>
<dbReference type="EMBL" id="CM029041">
    <property type="protein sequence ID" value="KAG2629874.1"/>
    <property type="molecule type" value="Genomic_DNA"/>
</dbReference>
<dbReference type="Gene3D" id="3.40.395.10">
    <property type="entry name" value="Adenoviral Proteinase, Chain A"/>
    <property type="match status" value="1"/>
</dbReference>
<dbReference type="InterPro" id="IPR003653">
    <property type="entry name" value="Peptidase_C48_C"/>
</dbReference>
<dbReference type="InterPro" id="IPR038765">
    <property type="entry name" value="Papain-like_cys_pep_sf"/>
</dbReference>
<reference evidence="5" key="1">
    <citation type="submission" date="2020-05" db="EMBL/GenBank/DDBJ databases">
        <title>WGS assembly of Panicum virgatum.</title>
        <authorList>
            <person name="Lovell J.T."/>
            <person name="Jenkins J."/>
            <person name="Shu S."/>
            <person name="Juenger T.E."/>
            <person name="Schmutz J."/>
        </authorList>
    </citation>
    <scope>NUCLEOTIDE SEQUENCE</scope>
    <source>
        <strain evidence="5">AP13</strain>
    </source>
</reference>
<feature type="domain" description="Ubiquitin-like protease family profile" evidence="4">
    <location>
        <begin position="35"/>
        <end position="129"/>
    </location>
</feature>
<keyword evidence="6" id="KW-1185">Reference proteome</keyword>
<evidence type="ECO:0000256" key="1">
    <source>
        <dbReference type="ARBA" id="ARBA00005234"/>
    </source>
</evidence>
<dbReference type="GO" id="GO:0006508">
    <property type="term" value="P:proteolysis"/>
    <property type="evidence" value="ECO:0007669"/>
    <property type="project" value="UniProtKB-KW"/>
</dbReference>
<organism evidence="5 6">
    <name type="scientific">Panicum virgatum</name>
    <name type="common">Blackwell switchgrass</name>
    <dbReference type="NCBI Taxonomy" id="38727"/>
    <lineage>
        <taxon>Eukaryota</taxon>
        <taxon>Viridiplantae</taxon>
        <taxon>Streptophyta</taxon>
        <taxon>Embryophyta</taxon>
        <taxon>Tracheophyta</taxon>
        <taxon>Spermatophyta</taxon>
        <taxon>Magnoliopsida</taxon>
        <taxon>Liliopsida</taxon>
        <taxon>Poales</taxon>
        <taxon>Poaceae</taxon>
        <taxon>PACMAD clade</taxon>
        <taxon>Panicoideae</taxon>
        <taxon>Panicodae</taxon>
        <taxon>Paniceae</taxon>
        <taxon>Panicinae</taxon>
        <taxon>Panicum</taxon>
        <taxon>Panicum sect. Hiantes</taxon>
    </lineage>
</organism>
<keyword evidence="3" id="KW-0378">Hydrolase</keyword>
<name>A0A8T0V963_PANVG</name>
<dbReference type="AlphaFoldDB" id="A0A8T0V963"/>
<evidence type="ECO:0000313" key="6">
    <source>
        <dbReference type="Proteomes" id="UP000823388"/>
    </source>
</evidence>